<feature type="domain" description="Rod shape-determining protein MreC beta-barrel core" evidence="8">
    <location>
        <begin position="121"/>
        <end position="264"/>
    </location>
</feature>
<keyword evidence="6" id="KW-0175">Coiled coil</keyword>
<evidence type="ECO:0000256" key="3">
    <source>
        <dbReference type="ARBA" id="ARBA00022960"/>
    </source>
</evidence>
<sequence>MPPRHKSLVLLAGVILLQVLLLAVQIKRDSQGRLIRTWTVGAVSPFERVGSYGFGWFRNAWRNYFALRGTRKDNEDLRRENDRLKLQIAQLEGKAAETDRLAALLHFRQSQSDIPMMAARVIGGSAGPASLTIELDRGERDGIRRDMGVITPDGVVGKVSEAYANTSQVLLLTDRTSGVGAMLATSRILSPVGGVGEPLLTMKYVPNDDDVSLGERVITSGMDHIFPRDLPVGTVTEIKPGVDFKRIRVKPAANLEKLEEVLVLLTLRPLETANESDPEAAKSSSPPALNPPPVAHP</sequence>
<feature type="region of interest" description="Disordered" evidence="7">
    <location>
        <begin position="273"/>
        <end position="297"/>
    </location>
</feature>
<dbReference type="PIRSF" id="PIRSF038471">
    <property type="entry name" value="MreC"/>
    <property type="match status" value="1"/>
</dbReference>
<feature type="compositionally biased region" description="Pro residues" evidence="7">
    <location>
        <begin position="288"/>
        <end position="297"/>
    </location>
</feature>
<dbReference type="EMBL" id="JACDQQ010000180">
    <property type="protein sequence ID" value="MBA0083703.1"/>
    <property type="molecule type" value="Genomic_DNA"/>
</dbReference>
<evidence type="ECO:0000256" key="5">
    <source>
        <dbReference type="PIRNR" id="PIRNR038471"/>
    </source>
</evidence>
<dbReference type="InterPro" id="IPR042175">
    <property type="entry name" value="Cell/Rod_MreC_2"/>
</dbReference>
<dbReference type="GO" id="GO:0005886">
    <property type="term" value="C:plasma membrane"/>
    <property type="evidence" value="ECO:0007669"/>
    <property type="project" value="TreeGrafter"/>
</dbReference>
<evidence type="ECO:0000256" key="7">
    <source>
        <dbReference type="SAM" id="MobiDB-lite"/>
    </source>
</evidence>
<evidence type="ECO:0000256" key="4">
    <source>
        <dbReference type="ARBA" id="ARBA00032089"/>
    </source>
</evidence>
<proteinExistence type="inferred from homology"/>
<dbReference type="Pfam" id="PF04085">
    <property type="entry name" value="MreC"/>
    <property type="match status" value="1"/>
</dbReference>
<gene>
    <name evidence="9" type="primary">mreC</name>
    <name evidence="9" type="ORF">HRJ53_01780</name>
</gene>
<comment type="similarity">
    <text evidence="1 5">Belongs to the MreC family.</text>
</comment>
<evidence type="ECO:0000256" key="6">
    <source>
        <dbReference type="SAM" id="Coils"/>
    </source>
</evidence>
<evidence type="ECO:0000313" key="9">
    <source>
        <dbReference type="EMBL" id="MBA0083703.1"/>
    </source>
</evidence>
<evidence type="ECO:0000256" key="1">
    <source>
        <dbReference type="ARBA" id="ARBA00009369"/>
    </source>
</evidence>
<feature type="coiled-coil region" evidence="6">
    <location>
        <begin position="67"/>
        <end position="101"/>
    </location>
</feature>
<protein>
    <recommendedName>
        <fullName evidence="2 5">Cell shape-determining protein MreC</fullName>
    </recommendedName>
    <alternativeName>
        <fullName evidence="4 5">Cell shape protein MreC</fullName>
    </alternativeName>
</protein>
<name>A0A7V8NLV4_9BACT</name>
<dbReference type="GO" id="GO:0008360">
    <property type="term" value="P:regulation of cell shape"/>
    <property type="evidence" value="ECO:0007669"/>
    <property type="project" value="UniProtKB-KW"/>
</dbReference>
<dbReference type="NCBIfam" id="TIGR00219">
    <property type="entry name" value="mreC"/>
    <property type="match status" value="1"/>
</dbReference>
<dbReference type="InterPro" id="IPR055342">
    <property type="entry name" value="MreC_beta-barrel_core"/>
</dbReference>
<dbReference type="Gene3D" id="2.40.10.340">
    <property type="entry name" value="Rod shape-determining protein MreC, domain 1"/>
    <property type="match status" value="1"/>
</dbReference>
<dbReference type="AlphaFoldDB" id="A0A7V8NLV4"/>
<dbReference type="InterPro" id="IPR007221">
    <property type="entry name" value="MreC"/>
</dbReference>
<evidence type="ECO:0000259" key="8">
    <source>
        <dbReference type="Pfam" id="PF04085"/>
    </source>
</evidence>
<dbReference type="InterPro" id="IPR042177">
    <property type="entry name" value="Cell/Rod_1"/>
</dbReference>
<comment type="caution">
    <text evidence="9">The sequence shown here is derived from an EMBL/GenBank/DDBJ whole genome shotgun (WGS) entry which is preliminary data.</text>
</comment>
<comment type="function">
    <text evidence="5">Involved in formation and maintenance of cell shape.</text>
</comment>
<evidence type="ECO:0000256" key="2">
    <source>
        <dbReference type="ARBA" id="ARBA00013855"/>
    </source>
</evidence>
<dbReference type="Proteomes" id="UP000567293">
    <property type="component" value="Unassembled WGS sequence"/>
</dbReference>
<reference evidence="9" key="1">
    <citation type="submission" date="2020-06" db="EMBL/GenBank/DDBJ databases">
        <title>Legume-microbial interactions unlock mineral nutrients during tropical forest succession.</title>
        <authorList>
            <person name="Epihov D.Z."/>
        </authorList>
    </citation>
    <scope>NUCLEOTIDE SEQUENCE [LARGE SCALE GENOMIC DNA]</scope>
    <source>
        <strain evidence="9">Pan2503</strain>
    </source>
</reference>
<dbReference type="Gene3D" id="2.40.10.350">
    <property type="entry name" value="Rod shape-determining protein MreC, domain 2"/>
    <property type="match status" value="1"/>
</dbReference>
<organism evidence="9 10">
    <name type="scientific">Candidatus Acidiferrum panamense</name>
    <dbReference type="NCBI Taxonomy" id="2741543"/>
    <lineage>
        <taxon>Bacteria</taxon>
        <taxon>Pseudomonadati</taxon>
        <taxon>Acidobacteriota</taxon>
        <taxon>Terriglobia</taxon>
        <taxon>Candidatus Acidiferrales</taxon>
        <taxon>Candidatus Acidiferrum</taxon>
    </lineage>
</organism>
<evidence type="ECO:0000313" key="10">
    <source>
        <dbReference type="Proteomes" id="UP000567293"/>
    </source>
</evidence>
<keyword evidence="3 5" id="KW-0133">Cell shape</keyword>
<keyword evidence="10" id="KW-1185">Reference proteome</keyword>
<dbReference type="PANTHER" id="PTHR34138:SF1">
    <property type="entry name" value="CELL SHAPE-DETERMINING PROTEIN MREC"/>
    <property type="match status" value="1"/>
</dbReference>
<dbReference type="PANTHER" id="PTHR34138">
    <property type="entry name" value="CELL SHAPE-DETERMINING PROTEIN MREC"/>
    <property type="match status" value="1"/>
</dbReference>
<accession>A0A7V8NLV4</accession>